<evidence type="ECO:0000259" key="3">
    <source>
        <dbReference type="Pfam" id="PF17177"/>
    </source>
</evidence>
<gene>
    <name evidence="4" type="ORF">TrCOL_g1292</name>
</gene>
<evidence type="ECO:0000256" key="2">
    <source>
        <dbReference type="SAM" id="MobiDB-lite"/>
    </source>
</evidence>
<dbReference type="Gene3D" id="1.25.40.10">
    <property type="entry name" value="Tetratricopeptide repeat domain"/>
    <property type="match status" value="3"/>
</dbReference>
<dbReference type="EMBL" id="BRYA01001479">
    <property type="protein sequence ID" value="GMI44362.1"/>
    <property type="molecule type" value="Genomic_DNA"/>
</dbReference>
<dbReference type="InterPro" id="IPR011990">
    <property type="entry name" value="TPR-like_helical_dom_sf"/>
</dbReference>
<dbReference type="OrthoDB" id="193402at2759"/>
<dbReference type="Pfam" id="PF17177">
    <property type="entry name" value="PPR_long"/>
    <property type="match status" value="1"/>
</dbReference>
<dbReference type="InterPro" id="IPR033443">
    <property type="entry name" value="PROP1-like_PPR_dom"/>
</dbReference>
<comment type="caution">
    <text evidence="4">The sequence shown here is derived from an EMBL/GenBank/DDBJ whole genome shotgun (WGS) entry which is preliminary data.</text>
</comment>
<organism evidence="4 5">
    <name type="scientific">Triparma columacea</name>
    <dbReference type="NCBI Taxonomy" id="722753"/>
    <lineage>
        <taxon>Eukaryota</taxon>
        <taxon>Sar</taxon>
        <taxon>Stramenopiles</taxon>
        <taxon>Ochrophyta</taxon>
        <taxon>Bolidophyceae</taxon>
        <taxon>Parmales</taxon>
        <taxon>Triparmaceae</taxon>
        <taxon>Triparma</taxon>
    </lineage>
</organism>
<dbReference type="AlphaFoldDB" id="A0A9W7GFE0"/>
<evidence type="ECO:0000256" key="1">
    <source>
        <dbReference type="ARBA" id="ARBA00022737"/>
    </source>
</evidence>
<dbReference type="Pfam" id="PF13812">
    <property type="entry name" value="PPR_3"/>
    <property type="match status" value="1"/>
</dbReference>
<dbReference type="InterPro" id="IPR002885">
    <property type="entry name" value="PPR_rpt"/>
</dbReference>
<feature type="compositionally biased region" description="Basic and acidic residues" evidence="2">
    <location>
        <begin position="130"/>
        <end position="141"/>
    </location>
</feature>
<dbReference type="PANTHER" id="PTHR47936">
    <property type="entry name" value="PPR_LONG DOMAIN-CONTAINING PROTEIN"/>
    <property type="match status" value="1"/>
</dbReference>
<protein>
    <recommendedName>
        <fullName evidence="3">PROP1-like PPR domain-containing protein</fullName>
    </recommendedName>
</protein>
<keyword evidence="1" id="KW-0677">Repeat</keyword>
<proteinExistence type="predicted"/>
<name>A0A9W7GFE0_9STRA</name>
<accession>A0A9W7GFE0</accession>
<keyword evidence="5" id="KW-1185">Reference proteome</keyword>
<evidence type="ECO:0000313" key="5">
    <source>
        <dbReference type="Proteomes" id="UP001165065"/>
    </source>
</evidence>
<feature type="region of interest" description="Disordered" evidence="2">
    <location>
        <begin position="123"/>
        <end position="143"/>
    </location>
</feature>
<dbReference type="PANTHER" id="PTHR47936:SF1">
    <property type="entry name" value="PENTATRICOPEPTIDE REPEAT-CONTAINING PROTEIN GUN1, CHLOROPLASTIC"/>
    <property type="match status" value="1"/>
</dbReference>
<dbReference type="Proteomes" id="UP001165065">
    <property type="component" value="Unassembled WGS sequence"/>
</dbReference>
<evidence type="ECO:0000313" key="4">
    <source>
        <dbReference type="EMBL" id="GMI44362.1"/>
    </source>
</evidence>
<feature type="domain" description="PROP1-like PPR" evidence="3">
    <location>
        <begin position="400"/>
        <end position="514"/>
    </location>
</feature>
<sequence>MCREVTVGHKILDMLRSSVMAAMTVDYKEAHLKLMNWSDTIKNDFVLGNAIALGPTPKRIFGRCVLAVSSEEKGESQLSVEQVKSLGYRELQKEVRLRGLDGRKDTAEMRRILLKEAVELSDDSTMNGNKNEHHGQNDHGKGITVNTNDDDIKIQLQRSPGSGGDLEETLRVTIEAGEAGKWKLAVRKLKQLSKAHEIEGSPVPHSALLSTLQSMDNEKHASESARRVIELMCSNGHQLPAELCNSLADTACYVNNVDAALAMVEAMSRSNTEITQETYVALLEALIRDTSHRSSEEGTLILRAMIVDSDITPGLSLFAKVGNLCIREESFESVFQVLSLVKASGYELDTIASAESGRAVLAAGIIAAEKLNNVPLGLRLLTAAEKADVSPSRGDTLTCQISKETFNAALVLHSKAIQNAKEENNWKLGVKILELMSARSLRPNAKTWSTVLSLCAKNEKSRKATAILFDWVQKFEAGEVEAPNLRTFNYCINVCEVCGETELTLAVLEKMKSIHETEGNVITFNIALKRLAKEGNWGGCEGIIIGMLKSQIEPSVVSYTTAIGACASASPPNPRMASEWMRRMKMRSVFPNYHTYNSVLSSCLDGTLEGCIEASRVATKFVEDAEAEIKSCALEDPNNEKERDYITTVPDKYSLNLATSLIKQLRLCWRRGDIDMEEAKRTIRVPLLKLVDFSVENVRGEMGDDDDECLEWHHLKKREVV</sequence>
<reference evidence="5" key="1">
    <citation type="journal article" date="2023" name="Commun. Biol.">
        <title>Genome analysis of Parmales, the sister group of diatoms, reveals the evolutionary specialization of diatoms from phago-mixotrophs to photoautotrophs.</title>
        <authorList>
            <person name="Ban H."/>
            <person name="Sato S."/>
            <person name="Yoshikawa S."/>
            <person name="Yamada K."/>
            <person name="Nakamura Y."/>
            <person name="Ichinomiya M."/>
            <person name="Sato N."/>
            <person name="Blanc-Mathieu R."/>
            <person name="Endo H."/>
            <person name="Kuwata A."/>
            <person name="Ogata H."/>
        </authorList>
    </citation>
    <scope>NUCLEOTIDE SEQUENCE [LARGE SCALE GENOMIC DNA]</scope>
</reference>